<keyword evidence="1" id="KW-0472">Membrane</keyword>
<dbReference type="AlphaFoldDB" id="A0A941AWQ3"/>
<protein>
    <submittedName>
        <fullName evidence="2">Uncharacterized protein</fullName>
    </submittedName>
</protein>
<dbReference type="EMBL" id="JAGFBV010000011">
    <property type="protein sequence ID" value="MBP4138100.1"/>
    <property type="molecule type" value="Genomic_DNA"/>
</dbReference>
<name>A0A941AWQ3_9FLAO</name>
<proteinExistence type="predicted"/>
<dbReference type="RefSeq" id="WP_210666103.1">
    <property type="nucleotide sequence ID" value="NZ_JAGFBV010000011.1"/>
</dbReference>
<organism evidence="2 3">
    <name type="scientific">Flavobacterium geliluteum</name>
    <dbReference type="NCBI Taxonomy" id="2816120"/>
    <lineage>
        <taxon>Bacteria</taxon>
        <taxon>Pseudomonadati</taxon>
        <taxon>Bacteroidota</taxon>
        <taxon>Flavobacteriia</taxon>
        <taxon>Flavobacteriales</taxon>
        <taxon>Flavobacteriaceae</taxon>
        <taxon>Flavobacterium</taxon>
    </lineage>
</organism>
<sequence length="114" mass="13156">MFGFLFIYWIWKGFSNLAISYNKNKWKYFIIGLVSYFGFSFVIAVVFMVIMGFVSGFDLVENGEYDSPGYNIFFSILGGLCCYGVYKLLERKGEKERELAEKEGIESIGLIEEN</sequence>
<accession>A0A941AWQ3</accession>
<feature type="transmembrane region" description="Helical" evidence="1">
    <location>
        <begin position="6"/>
        <end position="22"/>
    </location>
</feature>
<feature type="transmembrane region" description="Helical" evidence="1">
    <location>
        <begin position="29"/>
        <end position="57"/>
    </location>
</feature>
<feature type="transmembrane region" description="Helical" evidence="1">
    <location>
        <begin position="69"/>
        <end position="89"/>
    </location>
</feature>
<evidence type="ECO:0000313" key="2">
    <source>
        <dbReference type="EMBL" id="MBP4138100.1"/>
    </source>
</evidence>
<keyword evidence="3" id="KW-1185">Reference proteome</keyword>
<gene>
    <name evidence="2" type="ORF">J3495_08345</name>
</gene>
<evidence type="ECO:0000313" key="3">
    <source>
        <dbReference type="Proteomes" id="UP000675047"/>
    </source>
</evidence>
<comment type="caution">
    <text evidence="2">The sequence shown here is derived from an EMBL/GenBank/DDBJ whole genome shotgun (WGS) entry which is preliminary data.</text>
</comment>
<keyword evidence="1" id="KW-1133">Transmembrane helix</keyword>
<evidence type="ECO:0000256" key="1">
    <source>
        <dbReference type="SAM" id="Phobius"/>
    </source>
</evidence>
<keyword evidence="1" id="KW-0812">Transmembrane</keyword>
<reference evidence="2 3" key="1">
    <citation type="submission" date="2021-03" db="EMBL/GenBank/DDBJ databases">
        <title>Flavobacterium Flabelliformis Sp. Nov. And Flavobacterium Geliluteum Sp. Nov., Two Novel Multidrug Resistant Psychrophilic Species Isolated From Antarctica.</title>
        <authorList>
            <person name="Kralova S."/>
            <person name="Busse H.J."/>
            <person name="Bezdicek M."/>
            <person name="Nykrynova M."/>
            <person name="Kroupova E."/>
            <person name="Krsek D."/>
            <person name="Sedlacek I."/>
        </authorList>
    </citation>
    <scope>NUCLEOTIDE SEQUENCE [LARGE SCALE GENOMIC DNA]</scope>
    <source>
        <strain evidence="2 3">P7388</strain>
    </source>
</reference>
<dbReference type="Proteomes" id="UP000675047">
    <property type="component" value="Unassembled WGS sequence"/>
</dbReference>